<keyword evidence="3" id="KW-1003">Cell membrane</keyword>
<reference evidence="9 10" key="1">
    <citation type="submission" date="2021-03" db="EMBL/GenBank/DDBJ databases">
        <title>Sequencing the genomes of 1000 actinobacteria strains.</title>
        <authorList>
            <person name="Klenk H.-P."/>
        </authorList>
    </citation>
    <scope>NUCLEOTIDE SEQUENCE [LARGE SCALE GENOMIC DNA]</scope>
    <source>
        <strain evidence="9 10">DSM 46670</strain>
    </source>
</reference>
<comment type="subcellular location">
    <subcellularLocation>
        <location evidence="1">Cell membrane</location>
        <topology evidence="1">Multi-pass membrane protein</topology>
    </subcellularLocation>
</comment>
<accession>A0ABS4THZ7</accession>
<evidence type="ECO:0000256" key="3">
    <source>
        <dbReference type="ARBA" id="ARBA00022475"/>
    </source>
</evidence>
<feature type="transmembrane region" description="Helical" evidence="8">
    <location>
        <begin position="142"/>
        <end position="171"/>
    </location>
</feature>
<feature type="transmembrane region" description="Helical" evidence="8">
    <location>
        <begin position="220"/>
        <end position="239"/>
    </location>
</feature>
<keyword evidence="10" id="KW-1185">Reference proteome</keyword>
<evidence type="ECO:0000256" key="7">
    <source>
        <dbReference type="SAM" id="MobiDB-lite"/>
    </source>
</evidence>
<feature type="compositionally biased region" description="Basic and acidic residues" evidence="7">
    <location>
        <begin position="30"/>
        <end position="50"/>
    </location>
</feature>
<feature type="transmembrane region" description="Helical" evidence="8">
    <location>
        <begin position="183"/>
        <end position="200"/>
    </location>
</feature>
<sequence>MSTDDDRSTTAGGYPGMYSTGGDSYSGSHRMAEPSDSDYGRYDDSDRYDDSGYSSSSTTTVLSRPDAEDTGRTRPAYAWHGGLDFALLVMRLVIGGTFVVHSLQKLFGLWGGPGIDGFARFLGTQGFSQGTLLSWVTGISELVGGTLLVIGLFTPIGAAAVLGVMANVIYLKWGNGFFNPPQGFEWEAAVATGAFALLFTGPGRISLDRPTPWGRRPVPLGLFMLIVAAGLSVVTLVVFR</sequence>
<evidence type="ECO:0000313" key="10">
    <source>
        <dbReference type="Proteomes" id="UP001519332"/>
    </source>
</evidence>
<evidence type="ECO:0000256" key="2">
    <source>
        <dbReference type="ARBA" id="ARBA00006679"/>
    </source>
</evidence>
<name>A0ABS4THZ7_9PSEU</name>
<dbReference type="Pfam" id="PF07681">
    <property type="entry name" value="DoxX"/>
    <property type="match status" value="1"/>
</dbReference>
<evidence type="ECO:0000256" key="4">
    <source>
        <dbReference type="ARBA" id="ARBA00022692"/>
    </source>
</evidence>
<dbReference type="Proteomes" id="UP001519332">
    <property type="component" value="Unassembled WGS sequence"/>
</dbReference>
<dbReference type="PANTHER" id="PTHR33452:SF1">
    <property type="entry name" value="INNER MEMBRANE PROTEIN YPHA-RELATED"/>
    <property type="match status" value="1"/>
</dbReference>
<dbReference type="EMBL" id="JAGINW010000001">
    <property type="protein sequence ID" value="MBP2323634.1"/>
    <property type="molecule type" value="Genomic_DNA"/>
</dbReference>
<evidence type="ECO:0000313" key="9">
    <source>
        <dbReference type="EMBL" id="MBP2323634.1"/>
    </source>
</evidence>
<evidence type="ECO:0000256" key="8">
    <source>
        <dbReference type="SAM" id="Phobius"/>
    </source>
</evidence>
<feature type="region of interest" description="Disordered" evidence="7">
    <location>
        <begin position="1"/>
        <end position="70"/>
    </location>
</feature>
<evidence type="ECO:0000256" key="1">
    <source>
        <dbReference type="ARBA" id="ARBA00004651"/>
    </source>
</evidence>
<dbReference type="InterPro" id="IPR051907">
    <property type="entry name" value="DoxX-like_oxidoreductase"/>
</dbReference>
<keyword evidence="5 8" id="KW-1133">Transmembrane helix</keyword>
<organism evidence="9 10">
    <name type="scientific">Kibdelosporangium banguiense</name>
    <dbReference type="NCBI Taxonomy" id="1365924"/>
    <lineage>
        <taxon>Bacteria</taxon>
        <taxon>Bacillati</taxon>
        <taxon>Actinomycetota</taxon>
        <taxon>Actinomycetes</taxon>
        <taxon>Pseudonocardiales</taxon>
        <taxon>Pseudonocardiaceae</taxon>
        <taxon>Kibdelosporangium</taxon>
    </lineage>
</organism>
<evidence type="ECO:0000256" key="6">
    <source>
        <dbReference type="ARBA" id="ARBA00023136"/>
    </source>
</evidence>
<keyword evidence="4 8" id="KW-0812">Transmembrane</keyword>
<dbReference type="PANTHER" id="PTHR33452">
    <property type="entry name" value="OXIDOREDUCTASE CATD-RELATED"/>
    <property type="match status" value="1"/>
</dbReference>
<dbReference type="RefSeq" id="WP_307855168.1">
    <property type="nucleotide sequence ID" value="NZ_JAGINW010000001.1"/>
</dbReference>
<keyword evidence="6 8" id="KW-0472">Membrane</keyword>
<evidence type="ECO:0000256" key="5">
    <source>
        <dbReference type="ARBA" id="ARBA00022989"/>
    </source>
</evidence>
<dbReference type="InterPro" id="IPR032808">
    <property type="entry name" value="DoxX"/>
</dbReference>
<gene>
    <name evidence="9" type="ORF">JOF56_004019</name>
</gene>
<protein>
    <submittedName>
        <fullName evidence="9">Oxidoreductase</fullName>
    </submittedName>
</protein>
<proteinExistence type="inferred from homology"/>
<feature type="transmembrane region" description="Helical" evidence="8">
    <location>
        <begin position="82"/>
        <end position="103"/>
    </location>
</feature>
<comment type="similarity">
    <text evidence="2">Belongs to the DoxX family.</text>
</comment>
<comment type="caution">
    <text evidence="9">The sequence shown here is derived from an EMBL/GenBank/DDBJ whole genome shotgun (WGS) entry which is preliminary data.</text>
</comment>